<comment type="caution">
    <text evidence="2">The sequence shown here is derived from an EMBL/GenBank/DDBJ whole genome shotgun (WGS) entry which is preliminary data.</text>
</comment>
<evidence type="ECO:0000256" key="1">
    <source>
        <dbReference type="SAM" id="MobiDB-lite"/>
    </source>
</evidence>
<dbReference type="Proteomes" id="UP001476798">
    <property type="component" value="Unassembled WGS sequence"/>
</dbReference>
<feature type="non-terminal residue" evidence="2">
    <location>
        <position position="1"/>
    </location>
</feature>
<accession>A0ABV0NQI3</accession>
<name>A0ABV0NQI3_9TELE</name>
<sequence length="57" mass="6259">IGRCAQQEGAELSPTPAACRWRPTTTITMVTNPLVTRGDTHLTPRPTYRTAHTPQVT</sequence>
<evidence type="ECO:0000313" key="3">
    <source>
        <dbReference type="Proteomes" id="UP001476798"/>
    </source>
</evidence>
<gene>
    <name evidence="2" type="ORF">GOODEAATRI_034289</name>
</gene>
<proteinExistence type="predicted"/>
<organism evidence="2 3">
    <name type="scientific">Goodea atripinnis</name>
    <dbReference type="NCBI Taxonomy" id="208336"/>
    <lineage>
        <taxon>Eukaryota</taxon>
        <taxon>Metazoa</taxon>
        <taxon>Chordata</taxon>
        <taxon>Craniata</taxon>
        <taxon>Vertebrata</taxon>
        <taxon>Euteleostomi</taxon>
        <taxon>Actinopterygii</taxon>
        <taxon>Neopterygii</taxon>
        <taxon>Teleostei</taxon>
        <taxon>Neoteleostei</taxon>
        <taxon>Acanthomorphata</taxon>
        <taxon>Ovalentaria</taxon>
        <taxon>Atherinomorphae</taxon>
        <taxon>Cyprinodontiformes</taxon>
        <taxon>Goodeidae</taxon>
        <taxon>Goodea</taxon>
    </lineage>
</organism>
<reference evidence="2 3" key="1">
    <citation type="submission" date="2021-06" db="EMBL/GenBank/DDBJ databases">
        <authorList>
            <person name="Palmer J.M."/>
        </authorList>
    </citation>
    <scope>NUCLEOTIDE SEQUENCE [LARGE SCALE GENOMIC DNA]</scope>
    <source>
        <strain evidence="2 3">GA_2019</strain>
        <tissue evidence="2">Muscle</tissue>
    </source>
</reference>
<evidence type="ECO:0000313" key="2">
    <source>
        <dbReference type="EMBL" id="MEQ2173650.1"/>
    </source>
</evidence>
<keyword evidence="3" id="KW-1185">Reference proteome</keyword>
<dbReference type="EMBL" id="JAHRIO010048415">
    <property type="protein sequence ID" value="MEQ2173650.1"/>
    <property type="molecule type" value="Genomic_DNA"/>
</dbReference>
<protein>
    <submittedName>
        <fullName evidence="2">Uncharacterized protein</fullName>
    </submittedName>
</protein>
<feature type="region of interest" description="Disordered" evidence="1">
    <location>
        <begin position="34"/>
        <end position="57"/>
    </location>
</feature>